<evidence type="ECO:0000256" key="1">
    <source>
        <dbReference type="ARBA" id="ARBA00022747"/>
    </source>
</evidence>
<organism evidence="3">
    <name type="scientific">Candidatus Nitrotoga fabula</name>
    <dbReference type="NCBI Taxonomy" id="2182327"/>
    <lineage>
        <taxon>Bacteria</taxon>
        <taxon>Pseudomonadati</taxon>
        <taxon>Pseudomonadota</taxon>
        <taxon>Betaproteobacteria</taxon>
        <taxon>Nitrosomonadales</taxon>
        <taxon>Gallionellaceae</taxon>
        <taxon>Candidatus Nitrotoga</taxon>
    </lineage>
</organism>
<evidence type="ECO:0000256" key="2">
    <source>
        <dbReference type="ARBA" id="ARBA00023125"/>
    </source>
</evidence>
<dbReference type="GO" id="GO:0009307">
    <property type="term" value="P:DNA restriction-modification system"/>
    <property type="evidence" value="ECO:0007669"/>
    <property type="project" value="UniProtKB-KW"/>
</dbReference>
<dbReference type="GO" id="GO:0003677">
    <property type="term" value="F:DNA binding"/>
    <property type="evidence" value="ECO:0007669"/>
    <property type="project" value="UniProtKB-KW"/>
</dbReference>
<proteinExistence type="predicted"/>
<reference evidence="3" key="1">
    <citation type="submission" date="2018-05" db="EMBL/GenBank/DDBJ databases">
        <authorList>
            <person name="Lanie J.A."/>
            <person name="Ng W.-L."/>
            <person name="Kazmierczak K.M."/>
            <person name="Andrzejewski T.M."/>
            <person name="Davidsen T.M."/>
            <person name="Wayne K.J."/>
            <person name="Tettelin H."/>
            <person name="Glass J.I."/>
            <person name="Rusch D."/>
            <person name="Podicherti R."/>
            <person name="Tsui H.-C.T."/>
            <person name="Winkler M.E."/>
        </authorList>
    </citation>
    <scope>NUCLEOTIDE SEQUENCE</scope>
    <source>
        <strain evidence="3">KNB</strain>
    </source>
</reference>
<gene>
    <name evidence="3" type="ORF">NITFAB_1357</name>
</gene>
<accession>A0A2X0QW70</accession>
<sequence length="117" mass="13168">MSFEAVWKISNLGNESINASRPFSFKDHPQVVFVNTGDVLDGKFLHSNVLNGEGLPGQAKKSLRRNDILLSEIRPGNGRYAYVDFEPEKYVVSTKFMVIESMGRVSPPLYQDRFCPA</sequence>
<dbReference type="AlphaFoldDB" id="A0A2X0QW70"/>
<protein>
    <submittedName>
        <fullName evidence="3">Type-1 restriction enzyme HindVIIP specificity protein</fullName>
    </submittedName>
</protein>
<evidence type="ECO:0000313" key="3">
    <source>
        <dbReference type="EMBL" id="SPS05767.1"/>
    </source>
</evidence>
<dbReference type="EMBL" id="LS423452">
    <property type="protein sequence ID" value="SPS05767.1"/>
    <property type="molecule type" value="Genomic_DNA"/>
</dbReference>
<dbReference type="InterPro" id="IPR044946">
    <property type="entry name" value="Restrct_endonuc_typeI_TRD_sf"/>
</dbReference>
<keyword evidence="2" id="KW-0238">DNA-binding</keyword>
<keyword evidence="1" id="KW-0680">Restriction system</keyword>
<name>A0A2X0QW70_9PROT</name>
<dbReference type="REBASE" id="254391">
    <property type="entry name" value="S2.NspKNBORF1354P"/>
</dbReference>
<dbReference type="Gene3D" id="3.90.220.20">
    <property type="entry name" value="DNA methylase specificity domains"/>
    <property type="match status" value="1"/>
</dbReference>
<dbReference type="SUPFAM" id="SSF116734">
    <property type="entry name" value="DNA methylase specificity domain"/>
    <property type="match status" value="1"/>
</dbReference>